<protein>
    <submittedName>
        <fullName evidence="1">Uncharacterized protein</fullName>
    </submittedName>
</protein>
<accession>A0A660KQD1</accession>
<proteinExistence type="predicted"/>
<gene>
    <name evidence="1" type="ORF">FH972_010542</name>
</gene>
<keyword evidence="2" id="KW-1185">Reference proteome</keyword>
<dbReference type="AlphaFoldDB" id="A0A660KQD1"/>
<evidence type="ECO:0000313" key="2">
    <source>
        <dbReference type="Proteomes" id="UP000327013"/>
    </source>
</evidence>
<organism evidence="1 2">
    <name type="scientific">Carpinus fangiana</name>
    <dbReference type="NCBI Taxonomy" id="176857"/>
    <lineage>
        <taxon>Eukaryota</taxon>
        <taxon>Viridiplantae</taxon>
        <taxon>Streptophyta</taxon>
        <taxon>Embryophyta</taxon>
        <taxon>Tracheophyta</taxon>
        <taxon>Spermatophyta</taxon>
        <taxon>Magnoliopsida</taxon>
        <taxon>eudicotyledons</taxon>
        <taxon>Gunneridae</taxon>
        <taxon>Pentapetalae</taxon>
        <taxon>rosids</taxon>
        <taxon>fabids</taxon>
        <taxon>Fagales</taxon>
        <taxon>Betulaceae</taxon>
        <taxon>Carpinus</taxon>
    </lineage>
</organism>
<sequence length="85" mass="9709">MGVIGIATGFSKRKKEYLYVLEVARKNNGGELVRVPNDEAVASSTPRRNRVRRWVFHHFKGLGCPKKITNLLLETPPLYLRYPAN</sequence>
<name>A0A660KQD1_9ROSI</name>
<evidence type="ECO:0000313" key="1">
    <source>
        <dbReference type="EMBL" id="KAE8037994.1"/>
    </source>
</evidence>
<dbReference type="Proteomes" id="UP000327013">
    <property type="component" value="Chromosome 4"/>
</dbReference>
<dbReference type="EMBL" id="CM017324">
    <property type="protein sequence ID" value="KAE8037994.1"/>
    <property type="molecule type" value="Genomic_DNA"/>
</dbReference>
<reference evidence="1 2" key="1">
    <citation type="submission" date="2019-06" db="EMBL/GenBank/DDBJ databases">
        <title>A chromosomal-level reference genome of Carpinus fangiana (Coryloideae, Betulaceae).</title>
        <authorList>
            <person name="Yang X."/>
            <person name="Wang Z."/>
            <person name="Zhang L."/>
            <person name="Hao G."/>
            <person name="Liu J."/>
            <person name="Yang Y."/>
        </authorList>
    </citation>
    <scope>NUCLEOTIDE SEQUENCE [LARGE SCALE GENOMIC DNA]</scope>
    <source>
        <strain evidence="1">Cfa_2016G</strain>
        <tissue evidence="1">Leaf</tissue>
    </source>
</reference>